<accession>A0ABR7LSA5</accession>
<keyword evidence="2 4" id="KW-0238">DNA-binding</keyword>
<dbReference type="SUPFAM" id="SSF48498">
    <property type="entry name" value="Tetracyclin repressor-like, C-terminal domain"/>
    <property type="match status" value="1"/>
</dbReference>
<dbReference type="RefSeq" id="WP_187244489.1">
    <property type="nucleotide sequence ID" value="NZ_BAAAOK010000004.1"/>
</dbReference>
<dbReference type="InterPro" id="IPR009057">
    <property type="entry name" value="Homeodomain-like_sf"/>
</dbReference>
<feature type="domain" description="HTH tetR-type" evidence="5">
    <location>
        <begin position="10"/>
        <end position="70"/>
    </location>
</feature>
<evidence type="ECO:0000256" key="3">
    <source>
        <dbReference type="ARBA" id="ARBA00023163"/>
    </source>
</evidence>
<name>A0ABR7LSA5_9ACTN</name>
<dbReference type="PROSITE" id="PS50977">
    <property type="entry name" value="HTH_TETR_2"/>
    <property type="match status" value="1"/>
</dbReference>
<keyword evidence="3" id="KW-0804">Transcription</keyword>
<reference evidence="6 7" key="1">
    <citation type="submission" date="2020-06" db="EMBL/GenBank/DDBJ databases">
        <title>Actinomadura xiongansis sp. nov., isolated from soil of Baiyangdian.</title>
        <authorList>
            <person name="Zhang X."/>
        </authorList>
    </citation>
    <scope>NUCLEOTIDE SEQUENCE [LARGE SCALE GENOMIC DNA]</scope>
    <source>
        <strain evidence="6 7">HBUM206468</strain>
    </source>
</reference>
<comment type="caution">
    <text evidence="6">The sequence shown here is derived from an EMBL/GenBank/DDBJ whole genome shotgun (WGS) entry which is preliminary data.</text>
</comment>
<dbReference type="InterPro" id="IPR036271">
    <property type="entry name" value="Tet_transcr_reg_TetR-rel_C_sf"/>
</dbReference>
<proteinExistence type="predicted"/>
<dbReference type="Proteomes" id="UP000805614">
    <property type="component" value="Unassembled WGS sequence"/>
</dbReference>
<dbReference type="Pfam" id="PF00440">
    <property type="entry name" value="TetR_N"/>
    <property type="match status" value="1"/>
</dbReference>
<dbReference type="Gene3D" id="1.10.357.10">
    <property type="entry name" value="Tetracycline Repressor, domain 2"/>
    <property type="match status" value="1"/>
</dbReference>
<keyword evidence="7" id="KW-1185">Reference proteome</keyword>
<evidence type="ECO:0000313" key="7">
    <source>
        <dbReference type="Proteomes" id="UP000805614"/>
    </source>
</evidence>
<dbReference type="PANTHER" id="PTHR47506">
    <property type="entry name" value="TRANSCRIPTIONAL REGULATORY PROTEIN"/>
    <property type="match status" value="1"/>
</dbReference>
<evidence type="ECO:0000259" key="5">
    <source>
        <dbReference type="PROSITE" id="PS50977"/>
    </source>
</evidence>
<protein>
    <submittedName>
        <fullName evidence="6">TetR/AcrR family transcriptional regulator</fullName>
    </submittedName>
</protein>
<sequence>MPSETEPPTSSARRRILDAADRLFYVDGINATGIDAVIDTAKVARMTFYKHFGGKEGLILAYLDGRDVRWRGILERAIEAAGDDPSARLLAVFGALRTWAVSESRFRGCSFANAMAELADPGHPAREVVTSSKKALRERMLGLAQATGTADPGLLVDRLLFVYEGAIANHALGNVSDVMDKAHATARLLIHDATRTPANTANRPAAS</sequence>
<dbReference type="SUPFAM" id="SSF46689">
    <property type="entry name" value="Homeodomain-like"/>
    <property type="match status" value="1"/>
</dbReference>
<gene>
    <name evidence="6" type="ORF">HKK74_18525</name>
</gene>
<feature type="DNA-binding region" description="H-T-H motif" evidence="4">
    <location>
        <begin position="33"/>
        <end position="52"/>
    </location>
</feature>
<organism evidence="6 7">
    <name type="scientific">Actinomadura alba</name>
    <dbReference type="NCBI Taxonomy" id="406431"/>
    <lineage>
        <taxon>Bacteria</taxon>
        <taxon>Bacillati</taxon>
        <taxon>Actinomycetota</taxon>
        <taxon>Actinomycetes</taxon>
        <taxon>Streptosporangiales</taxon>
        <taxon>Thermomonosporaceae</taxon>
        <taxon>Actinomadura</taxon>
    </lineage>
</organism>
<evidence type="ECO:0000256" key="4">
    <source>
        <dbReference type="PROSITE-ProRule" id="PRU00335"/>
    </source>
</evidence>
<dbReference type="PANTHER" id="PTHR47506:SF1">
    <property type="entry name" value="HTH-TYPE TRANSCRIPTIONAL REGULATOR YJDC"/>
    <property type="match status" value="1"/>
</dbReference>
<keyword evidence="1" id="KW-0805">Transcription regulation</keyword>
<evidence type="ECO:0000256" key="1">
    <source>
        <dbReference type="ARBA" id="ARBA00023015"/>
    </source>
</evidence>
<evidence type="ECO:0000256" key="2">
    <source>
        <dbReference type="ARBA" id="ARBA00023125"/>
    </source>
</evidence>
<dbReference type="PRINTS" id="PR00455">
    <property type="entry name" value="HTHTETR"/>
</dbReference>
<dbReference type="EMBL" id="JABVEC010000013">
    <property type="protein sequence ID" value="MBC6467474.1"/>
    <property type="molecule type" value="Genomic_DNA"/>
</dbReference>
<dbReference type="InterPro" id="IPR001647">
    <property type="entry name" value="HTH_TetR"/>
</dbReference>
<evidence type="ECO:0000313" key="6">
    <source>
        <dbReference type="EMBL" id="MBC6467474.1"/>
    </source>
</evidence>